<sequence length="338" mass="40619">MDRKQFKYVKRVLQDLTIGRYPIVDHLPLLLNLHQRRFVLVDDDRLMVYFHPSILPVLDAEDFPSDSYADSERPVVHILDHAREDMQRKWRVLRKTYRSTSESEPVPGEHGRYRFLFFIHTHRIEAPGYPYQKTVYTLSIWDREMRWSLLNSVWFPWVKWDELIWHDVYPHGREDRRRAIYQFWTRAKTNFLPEYLRSGTMGGSVFNFKLPARIRYKTVYHTWDHHPSLPPPPRDTLMFVLATAMFHINEATYEDQVVMPRTWEYVTGHCSVLIPRLVFCGLIICLESEYLPDNDIEHQTRFLRLFGVSEKLVWMKKGLQFYIEKAGWPPEFSTALRL</sequence>
<evidence type="ECO:0000313" key="1">
    <source>
        <dbReference type="EMBL" id="KAK7946812.1"/>
    </source>
</evidence>
<proteinExistence type="predicted"/>
<dbReference type="RefSeq" id="XP_066696846.1">
    <property type="nucleotide sequence ID" value="XM_066847355.1"/>
</dbReference>
<accession>A0ABR1Q495</accession>
<evidence type="ECO:0000313" key="2">
    <source>
        <dbReference type="Proteomes" id="UP001391051"/>
    </source>
</evidence>
<dbReference type="EMBL" id="JAQQWE010000007">
    <property type="protein sequence ID" value="KAK7946812.1"/>
    <property type="molecule type" value="Genomic_DNA"/>
</dbReference>
<name>A0ABR1Q495_9PEZI</name>
<reference evidence="1 2" key="1">
    <citation type="submission" date="2023-01" db="EMBL/GenBank/DDBJ databases">
        <title>Analysis of 21 Apiospora genomes using comparative genomics revels a genus with tremendous synthesis potential of carbohydrate active enzymes and secondary metabolites.</title>
        <authorList>
            <person name="Sorensen T."/>
        </authorList>
    </citation>
    <scope>NUCLEOTIDE SEQUENCE [LARGE SCALE GENOMIC DNA]</scope>
    <source>
        <strain evidence="1 2">CBS 24483</strain>
    </source>
</reference>
<protein>
    <submittedName>
        <fullName evidence="1">Uncharacterized protein</fullName>
    </submittedName>
</protein>
<keyword evidence="2" id="KW-1185">Reference proteome</keyword>
<comment type="caution">
    <text evidence="1">The sequence shown here is derived from an EMBL/GenBank/DDBJ whole genome shotgun (WGS) entry which is preliminary data.</text>
</comment>
<dbReference type="Proteomes" id="UP001391051">
    <property type="component" value="Unassembled WGS sequence"/>
</dbReference>
<organism evidence="1 2">
    <name type="scientific">Apiospora aurea</name>
    <dbReference type="NCBI Taxonomy" id="335848"/>
    <lineage>
        <taxon>Eukaryota</taxon>
        <taxon>Fungi</taxon>
        <taxon>Dikarya</taxon>
        <taxon>Ascomycota</taxon>
        <taxon>Pezizomycotina</taxon>
        <taxon>Sordariomycetes</taxon>
        <taxon>Xylariomycetidae</taxon>
        <taxon>Amphisphaeriales</taxon>
        <taxon>Apiosporaceae</taxon>
        <taxon>Apiospora</taxon>
    </lineage>
</organism>
<gene>
    <name evidence="1" type="ORF">PG986_011133</name>
</gene>
<dbReference type="GeneID" id="92080417"/>